<dbReference type="EMBL" id="SMAE01000006">
    <property type="protein sequence ID" value="TCS89413.1"/>
    <property type="molecule type" value="Genomic_DNA"/>
</dbReference>
<reference evidence="1 2" key="1">
    <citation type="submission" date="2019-03" db="EMBL/GenBank/DDBJ databases">
        <title>Genomic Encyclopedia of Type Strains, Phase IV (KMG-IV): sequencing the most valuable type-strain genomes for metagenomic binning, comparative biology and taxonomic classification.</title>
        <authorList>
            <person name="Goeker M."/>
        </authorList>
    </citation>
    <scope>NUCLEOTIDE SEQUENCE [LARGE SCALE GENOMIC DNA]</scope>
    <source>
        <strain evidence="1 2">DSM 26752</strain>
    </source>
</reference>
<evidence type="ECO:0000313" key="1">
    <source>
        <dbReference type="EMBL" id="TCS89413.1"/>
    </source>
</evidence>
<dbReference type="RefSeq" id="WP_132027522.1">
    <property type="nucleotide sequence ID" value="NZ_CP068564.1"/>
</dbReference>
<comment type="caution">
    <text evidence="1">The sequence shown here is derived from an EMBL/GenBank/DDBJ whole genome shotgun (WGS) entry which is preliminary data.</text>
</comment>
<proteinExistence type="predicted"/>
<dbReference type="AlphaFoldDB" id="A0A4R3KV57"/>
<accession>A0A4R3KV57</accession>
<dbReference type="Proteomes" id="UP000294567">
    <property type="component" value="Unassembled WGS sequence"/>
</dbReference>
<organism evidence="1 2">
    <name type="scientific">Keratinibaculum paraultunense</name>
    <dbReference type="NCBI Taxonomy" id="1278232"/>
    <lineage>
        <taxon>Bacteria</taxon>
        <taxon>Bacillati</taxon>
        <taxon>Bacillota</taxon>
        <taxon>Tissierellia</taxon>
        <taxon>Tissierellales</taxon>
        <taxon>Tepidimicrobiaceae</taxon>
        <taxon>Keratinibaculum</taxon>
    </lineage>
</organism>
<name>A0A4R3KV57_9FIRM</name>
<gene>
    <name evidence="1" type="ORF">EDD65_10679</name>
</gene>
<sequence>MEILKLVGEEGEYDIDKEIVEKYNIKPGDTSPFTGLKVVSAGKISKEELANMELFVEEFDRSLIENIDIEENREKAIDIILEDRINMINKNIEMGNIGFGYTFILRELFYPEDWDYLSDKVGNWQLGRVFSNKIKTGKYPIERIENDSQGYAQYMIRTD</sequence>
<keyword evidence="2" id="KW-1185">Reference proteome</keyword>
<evidence type="ECO:0000313" key="2">
    <source>
        <dbReference type="Proteomes" id="UP000294567"/>
    </source>
</evidence>
<protein>
    <submittedName>
        <fullName evidence="1">Uncharacterized protein</fullName>
    </submittedName>
</protein>
<dbReference type="OrthoDB" id="9804984at2"/>